<dbReference type="InterPro" id="IPR036465">
    <property type="entry name" value="vWFA_dom_sf"/>
</dbReference>
<evidence type="ECO:0000259" key="9">
    <source>
        <dbReference type="PROSITE" id="PS50234"/>
    </source>
</evidence>
<feature type="domain" description="VWFA" evidence="9">
    <location>
        <begin position="117"/>
        <end position="296"/>
    </location>
</feature>
<dbReference type="PRINTS" id="PR00261">
    <property type="entry name" value="LDLRECEPTOR"/>
</dbReference>
<dbReference type="FunFam" id="3.40.50.410:FF:000047">
    <property type="entry name" value="von Willebrand factor A domain containing 2"/>
    <property type="match status" value="1"/>
</dbReference>
<dbReference type="InterPro" id="IPR056590">
    <property type="entry name" value="Mua-3/Mup-4_EGF"/>
</dbReference>
<evidence type="ECO:0000256" key="4">
    <source>
        <dbReference type="ARBA" id="ARBA00022837"/>
    </source>
</evidence>
<dbReference type="PROSITE" id="PS00010">
    <property type="entry name" value="ASX_HYDROXYL"/>
    <property type="match status" value="4"/>
</dbReference>
<evidence type="ECO:0000256" key="7">
    <source>
        <dbReference type="PROSITE-ProRule" id="PRU00076"/>
    </source>
</evidence>
<dbReference type="InterPro" id="IPR009030">
    <property type="entry name" value="Growth_fac_rcpt_cys_sf"/>
</dbReference>
<dbReference type="PRINTS" id="PR00453">
    <property type="entry name" value="VWFADOMAIN"/>
</dbReference>
<dbReference type="PROSITE" id="PS01187">
    <property type="entry name" value="EGF_CA"/>
    <property type="match status" value="1"/>
</dbReference>
<feature type="domain" description="EGF-like" evidence="8">
    <location>
        <begin position="550"/>
        <end position="588"/>
    </location>
</feature>
<feature type="domain" description="EGF-like" evidence="8">
    <location>
        <begin position="7"/>
        <end position="45"/>
    </location>
</feature>
<feature type="domain" description="EGF-like" evidence="8">
    <location>
        <begin position="57"/>
        <end position="96"/>
    </location>
</feature>
<evidence type="ECO:0000256" key="6">
    <source>
        <dbReference type="ARBA" id="ARBA00023180"/>
    </source>
</evidence>
<keyword evidence="2" id="KW-0732">Signal</keyword>
<dbReference type="Pfam" id="PF23427">
    <property type="entry name" value="EGF_4"/>
    <property type="match status" value="1"/>
</dbReference>
<dbReference type="Pfam" id="PF07645">
    <property type="entry name" value="EGF_CA"/>
    <property type="match status" value="2"/>
</dbReference>
<organism evidence="10 11">
    <name type="scientific">Plectus sambesii</name>
    <dbReference type="NCBI Taxonomy" id="2011161"/>
    <lineage>
        <taxon>Eukaryota</taxon>
        <taxon>Metazoa</taxon>
        <taxon>Ecdysozoa</taxon>
        <taxon>Nematoda</taxon>
        <taxon>Chromadorea</taxon>
        <taxon>Plectida</taxon>
        <taxon>Plectina</taxon>
        <taxon>Plectoidea</taxon>
        <taxon>Plectidae</taxon>
        <taxon>Plectus</taxon>
    </lineage>
</organism>
<dbReference type="InterPro" id="IPR000742">
    <property type="entry name" value="EGF"/>
</dbReference>
<dbReference type="InterPro" id="IPR001881">
    <property type="entry name" value="EGF-like_Ca-bd_dom"/>
</dbReference>
<dbReference type="PANTHER" id="PTHR24039">
    <property type="entry name" value="FIBRILLIN-RELATED"/>
    <property type="match status" value="1"/>
</dbReference>
<dbReference type="Pfam" id="PF00092">
    <property type="entry name" value="VWA"/>
    <property type="match status" value="1"/>
</dbReference>
<sequence length="606" mass="65998">MTLVIAVINECATSQHDCSPFASCMDTRDSYACMCKDGYTDTSSQFGLGPGRRCSNSSNECASPELNTCDENADCVDTQDSYTCQCYPGFIDVSSSANLRPGRVCTVQTTCPKQATDLMFLIDGSGSIGSYVFRNEVLRFVREFVELFDIGLEKTRVGVIQYSDQIRHEFDLAQFKDKAGVLQGIADIQYLTGLTRTGAAIEHMVMEGFSDRRGARPISDTVSRVAIVITDGRSQDNVTEPALAARKKEIQMFAIGVTDHVLASELEGIAGSPNRWFYVDRFKDLDTRLRSLIQKAACPPPLQTPKPIGPCNPTTQTGCDRARNEVCIERGGQFSCVCPDGFGRHPLTQVCGGEVCNQQLLTSCPDPEVCKLTPFNNYRCVCPPEYERHIRTGFCISLNTPPPTVLPSLDDCSSGRGSKCPPGERCVKAADQSSSCQCELGLQRNPKSGECGVPGSCDPKLPDPCDARKRESCLLHSSGGYHTCQCPANYRRHSVTGVCLIDECASGKHDCDKSARCIDTDDSYICVCPQGFIDHSPDPLYKPGRVCIAEINECTSNSHNCSANALCTDTPDSYICRCKPGFVDFSPNPSRFGGVVCQEVVNECAN</sequence>
<dbReference type="SUPFAM" id="SSF57196">
    <property type="entry name" value="EGF/Laminin"/>
    <property type="match status" value="2"/>
</dbReference>
<evidence type="ECO:0000256" key="2">
    <source>
        <dbReference type="ARBA" id="ARBA00022729"/>
    </source>
</evidence>
<dbReference type="Proteomes" id="UP000887566">
    <property type="component" value="Unplaced"/>
</dbReference>
<dbReference type="GO" id="GO:0005509">
    <property type="term" value="F:calcium ion binding"/>
    <property type="evidence" value="ECO:0007669"/>
    <property type="project" value="InterPro"/>
</dbReference>
<dbReference type="AlphaFoldDB" id="A0A914UX96"/>
<dbReference type="InterPro" id="IPR024731">
    <property type="entry name" value="NELL2-like_EGF"/>
</dbReference>
<keyword evidence="4" id="KW-0106">Calcium</keyword>
<evidence type="ECO:0000259" key="8">
    <source>
        <dbReference type="PROSITE" id="PS50026"/>
    </source>
</evidence>
<dbReference type="CDD" id="cd00054">
    <property type="entry name" value="EGF_CA"/>
    <property type="match status" value="4"/>
</dbReference>
<dbReference type="InterPro" id="IPR057353">
    <property type="entry name" value="TNFR_nem"/>
</dbReference>
<keyword evidence="10" id="KW-1185">Reference proteome</keyword>
<evidence type="ECO:0000256" key="5">
    <source>
        <dbReference type="ARBA" id="ARBA00023157"/>
    </source>
</evidence>
<name>A0A914UX96_9BILA</name>
<protein>
    <submittedName>
        <fullName evidence="11">Transmembrane cell adhesion receptor mua-3</fullName>
    </submittedName>
</protein>
<accession>A0A914UX96</accession>
<comment type="caution">
    <text evidence="7">Lacks conserved residue(s) required for the propagation of feature annotation.</text>
</comment>
<feature type="domain" description="EGF-like" evidence="8">
    <location>
        <begin position="500"/>
        <end position="538"/>
    </location>
</feature>
<dbReference type="SUPFAM" id="SSF57184">
    <property type="entry name" value="Growth factor receptor domain"/>
    <property type="match status" value="1"/>
</dbReference>
<dbReference type="FunFam" id="2.10.25.10:FF:000038">
    <property type="entry name" value="Fibrillin 2"/>
    <property type="match status" value="1"/>
</dbReference>
<dbReference type="Gene3D" id="3.40.50.410">
    <property type="entry name" value="von Willebrand factor, type A domain"/>
    <property type="match status" value="1"/>
</dbReference>
<evidence type="ECO:0000313" key="10">
    <source>
        <dbReference type="Proteomes" id="UP000887566"/>
    </source>
</evidence>
<dbReference type="InterPro" id="IPR002172">
    <property type="entry name" value="LDrepeatLR_classA_rpt"/>
</dbReference>
<dbReference type="SMART" id="SM00181">
    <property type="entry name" value="EGF"/>
    <property type="match status" value="8"/>
</dbReference>
<dbReference type="PROSITE" id="PS50026">
    <property type="entry name" value="EGF_3"/>
    <property type="match status" value="4"/>
</dbReference>
<keyword evidence="1 7" id="KW-0245">EGF-like domain</keyword>
<dbReference type="Gene3D" id="2.10.25.10">
    <property type="entry name" value="Laminin"/>
    <property type="match status" value="4"/>
</dbReference>
<dbReference type="Pfam" id="PF25314">
    <property type="entry name" value="TNFR_nem"/>
    <property type="match status" value="1"/>
</dbReference>
<proteinExistence type="predicted"/>
<dbReference type="InterPro" id="IPR000152">
    <property type="entry name" value="EGF-type_Asp/Asn_hydroxyl_site"/>
</dbReference>
<keyword evidence="3" id="KW-0677">Repeat</keyword>
<dbReference type="WBParaSite" id="PSAMB.scaffold13351size2317.g35434.t1">
    <property type="protein sequence ID" value="PSAMB.scaffold13351size2317.g35434.t1"/>
    <property type="gene ID" value="PSAMB.scaffold13351size2317.g35434"/>
</dbReference>
<dbReference type="FunFam" id="2.10.25.10:FF:000291">
    <property type="entry name" value="Transmembrane matrix receptor MUP-4"/>
    <property type="match status" value="2"/>
</dbReference>
<evidence type="ECO:0000313" key="11">
    <source>
        <dbReference type="WBParaSite" id="PSAMB.scaffold13351size2317.g35434.t1"/>
    </source>
</evidence>
<evidence type="ECO:0000256" key="1">
    <source>
        <dbReference type="ARBA" id="ARBA00022536"/>
    </source>
</evidence>
<dbReference type="SMART" id="SM00327">
    <property type="entry name" value="VWA"/>
    <property type="match status" value="1"/>
</dbReference>
<dbReference type="InterPro" id="IPR018097">
    <property type="entry name" value="EGF_Ca-bd_CS"/>
</dbReference>
<reference evidence="11" key="1">
    <citation type="submission" date="2022-11" db="UniProtKB">
        <authorList>
            <consortium name="WormBaseParasite"/>
        </authorList>
    </citation>
    <scope>IDENTIFICATION</scope>
</reference>
<evidence type="ECO:0000256" key="3">
    <source>
        <dbReference type="ARBA" id="ARBA00022737"/>
    </source>
</evidence>
<dbReference type="Pfam" id="PF00008">
    <property type="entry name" value="EGF"/>
    <property type="match status" value="1"/>
</dbReference>
<keyword evidence="6" id="KW-0325">Glycoprotein</keyword>
<dbReference type="PANTHER" id="PTHR24039:SF28">
    <property type="entry name" value="EGF-LIKE DOMAIN-CONTAINING PROTEIN"/>
    <property type="match status" value="1"/>
</dbReference>
<dbReference type="InterPro" id="IPR049883">
    <property type="entry name" value="NOTCH1_EGF-like"/>
</dbReference>
<dbReference type="SUPFAM" id="SSF53300">
    <property type="entry name" value="vWA-like"/>
    <property type="match status" value="1"/>
</dbReference>
<dbReference type="Pfam" id="PF12947">
    <property type="entry name" value="EGF_3"/>
    <property type="match status" value="1"/>
</dbReference>
<dbReference type="Gene3D" id="2.90.20.10">
    <property type="entry name" value="Plasmodium vivax P25 domain"/>
    <property type="match status" value="1"/>
</dbReference>
<dbReference type="SMART" id="SM00179">
    <property type="entry name" value="EGF_CA"/>
    <property type="match status" value="4"/>
</dbReference>
<dbReference type="InterPro" id="IPR002035">
    <property type="entry name" value="VWF_A"/>
</dbReference>
<dbReference type="PROSITE" id="PS50234">
    <property type="entry name" value="VWFA"/>
    <property type="match status" value="1"/>
</dbReference>
<keyword evidence="5" id="KW-1015">Disulfide bond</keyword>